<dbReference type="OrthoDB" id="5485729at2"/>
<evidence type="ECO:0000313" key="3">
    <source>
        <dbReference type="EMBL" id="TDD60559.1"/>
    </source>
</evidence>
<feature type="compositionally biased region" description="Low complexity" evidence="1">
    <location>
        <begin position="43"/>
        <end position="53"/>
    </location>
</feature>
<evidence type="ECO:0000256" key="2">
    <source>
        <dbReference type="SAM" id="SignalP"/>
    </source>
</evidence>
<reference evidence="3 4" key="1">
    <citation type="submission" date="2019-03" db="EMBL/GenBank/DDBJ databases">
        <title>Draft genome sequences of novel Actinobacteria.</title>
        <authorList>
            <person name="Sahin N."/>
            <person name="Ay H."/>
            <person name="Saygin H."/>
        </authorList>
    </citation>
    <scope>NUCLEOTIDE SEQUENCE [LARGE SCALE GENOMIC DNA]</scope>
    <source>
        <strain evidence="3 4">JCM 13523</strain>
    </source>
</reference>
<dbReference type="GO" id="GO:0005975">
    <property type="term" value="P:carbohydrate metabolic process"/>
    <property type="evidence" value="ECO:0007669"/>
    <property type="project" value="UniProtKB-ARBA"/>
</dbReference>
<accession>A0A4R4ZRL7</accession>
<evidence type="ECO:0008006" key="5">
    <source>
        <dbReference type="Google" id="ProtNLM"/>
    </source>
</evidence>
<dbReference type="Gene3D" id="2.60.40.2700">
    <property type="match status" value="2"/>
</dbReference>
<dbReference type="Gene3D" id="2.60.40.10">
    <property type="entry name" value="Immunoglobulins"/>
    <property type="match status" value="1"/>
</dbReference>
<keyword evidence="2" id="KW-0732">Signal</keyword>
<sequence>MSTQRRRMPFRKAVTALLTAVLAVSLLQAPEATAAKPTPPPTATTKPVPSSKTKAAKATEADCGGAVAFGTITTCEAIEVDTTDTFTITTTAANESLLLRADMPSRSYVNVTVNGDNTSCYVSGRRRCDLGAAGEYTLTARNYGSEVASYTLFVVSIFHGACTTLTDSDLSPAAAPRPTEGARGLVSTCFTFSGAPGDVMGVGDATGGVIYNAEGGEPCHLHSGARTCELSGPGPYRAWMTGVNGSDSSVTTIFPFMLFRLTNPTACPALPLAPFGDATGSVATGQLRTGTTTCRSITTTSPGLLSLRLGVEDDSSNIVNQRELYTQAGQRVWCDESCSVPAGSYTVLLTSLAGIKTYDFALAVNDLAATAGCAPEIEPRWDTPAPTRTLQSPVQLDCQPIAGKSGDRILVRLQGPDVEGTSRIVGPSGATVCNQDSQHDGCVLQGTGPFRVLSTRNYYFKGSYVLDIGRLNAPVGCAPVAVTSFGAPAPAAGGRCRELTVTAAGRYRVDASTAYSYGNGGRGAYKTDGLEGCTSLFSCQLQPGKYSLLAQANERVAVFPFSSTAGCVAQPADTYAAKTGTLPVGTQFDCLSLRAAAGSRVVVAEPLGKTVTTGWVVDAAGAEMCAWGPNFSGGSDAPRLCRLTGKAPFRAVLHRGPWKGADNYQLAVVAADPNPGCKAFPQSTFSAPGGTVVALRPDRFMECLAVPANGHSAAETVEHSRTGAIGTATTLALSVGSEEWCEGSAAAASFVTCSYPAGKAAVVLVLGSSDTASHRIARRDVTATAPGCTPVSSTVVGSVSGSGTIPDAATVRCFKVTGAATDQFVANVRNADDSIRLDVHNTAGELICRSTYEERCSLRGSAGYQVLAWNDPTIGAGGPFTVETYRVATAAGPAAECTKVNSAYGFGPITGELTKSKPSSCVTFPMAKDTTLRGHARNQTAGGTNPTITSFGPTPSDTCESFSGDDGDFGCDGRETQSWNAVVLLNVPEQPDPAALKYTMDASCETPLCGGATFGVSSVAPASAATGASATVTVKGKSLHLKDVVTFKAAGKPDLVGVVKSVSADRTAATVTVDLKGAAAGARNLTVDSFAGGSATLASAFTVTPPALANTKAPALVAPVQVGAAVKVAVGTWSPAATSYTYQWRDNGAAIRGAGAATYTPAAAMLEHKLSVTVTAARAGSTSTAVTTAAVVVAAGVAPKASKGPVVTGTVKVGKTVTASAGTWAPTCTAVKFQWYSAGKAVAGGTKASLVLTTAMGKKALYVAATCVRTGHASGVASTKAVTVAA</sequence>
<dbReference type="EMBL" id="SMKX01000023">
    <property type="protein sequence ID" value="TDD60559.1"/>
    <property type="molecule type" value="Genomic_DNA"/>
</dbReference>
<gene>
    <name evidence="3" type="ORF">E1263_10695</name>
</gene>
<name>A0A4R4ZRL7_9ACTN</name>
<feature type="signal peptide" evidence="2">
    <location>
        <begin position="1"/>
        <end position="34"/>
    </location>
</feature>
<organism evidence="3 4">
    <name type="scientific">Kribbella antibiotica</name>
    <dbReference type="NCBI Taxonomy" id="190195"/>
    <lineage>
        <taxon>Bacteria</taxon>
        <taxon>Bacillati</taxon>
        <taxon>Actinomycetota</taxon>
        <taxon>Actinomycetes</taxon>
        <taxon>Propionibacteriales</taxon>
        <taxon>Kribbellaceae</taxon>
        <taxon>Kribbella</taxon>
    </lineage>
</organism>
<comment type="caution">
    <text evidence="3">The sequence shown here is derived from an EMBL/GenBank/DDBJ whole genome shotgun (WGS) entry which is preliminary data.</text>
</comment>
<protein>
    <recommendedName>
        <fullName evidence="5">Ig-like domain-containing protein</fullName>
    </recommendedName>
</protein>
<keyword evidence="4" id="KW-1185">Reference proteome</keyword>
<dbReference type="InterPro" id="IPR013783">
    <property type="entry name" value="Ig-like_fold"/>
</dbReference>
<dbReference type="Proteomes" id="UP000295124">
    <property type="component" value="Unassembled WGS sequence"/>
</dbReference>
<proteinExistence type="predicted"/>
<feature type="chain" id="PRO_5020881120" description="Ig-like domain-containing protein" evidence="2">
    <location>
        <begin position="35"/>
        <end position="1286"/>
    </location>
</feature>
<evidence type="ECO:0000256" key="1">
    <source>
        <dbReference type="SAM" id="MobiDB-lite"/>
    </source>
</evidence>
<feature type="region of interest" description="Disordered" evidence="1">
    <location>
        <begin position="33"/>
        <end position="53"/>
    </location>
</feature>
<evidence type="ECO:0000313" key="4">
    <source>
        <dbReference type="Proteomes" id="UP000295124"/>
    </source>
</evidence>
<dbReference type="RefSeq" id="WP_132167064.1">
    <property type="nucleotide sequence ID" value="NZ_SMKX01000023.1"/>
</dbReference>